<gene>
    <name evidence="7" type="ORF">BMIN_0226</name>
</gene>
<dbReference type="EMBL" id="JGZD01000009">
    <property type="protein sequence ID" value="KFI72334.1"/>
    <property type="molecule type" value="Genomic_DNA"/>
</dbReference>
<dbReference type="RefSeq" id="WP_022861949.1">
    <property type="nucleotide sequence ID" value="NZ_JGZD01000009.1"/>
</dbReference>
<dbReference type="STRING" id="1693.BMIN_0226"/>
<dbReference type="NCBIfam" id="NF033543">
    <property type="entry name" value="transpos_IS256"/>
    <property type="match status" value="1"/>
</dbReference>
<evidence type="ECO:0000256" key="4">
    <source>
        <dbReference type="ARBA" id="ARBA00023125"/>
    </source>
</evidence>
<sequence length="423" mass="47654">MTAKNNENQTRSAEMDAAVQLVRQAREQGLALTGPRGLLKQFTKTVLETALDEEMNEHLGRVKHEKTLDGRAKNARNGTTSKTVTTDAVGPVEITVPRDRDASFEPVIVRKRQRRLNDVDEVVLSLYAKGLTTGEISAHFQEIYGASVSKETISRITDRVVEEMNEWSSRPLDQVYAAIFIDAIVVKVRDGQVANRAFYAAIGVGLDGNRDVLGIWGSPASEGAKYWLSVLTDLKNRGVADVFFLVCDGLKGLPDAVETVWPLAIVQTCVIHLMRNTFRYASKKDWDALKRDVKPIYTAATPTAAETARDQMLDHWSKKYPAIRSLWLNAWERFIPFLDYDVEIRKVICSTNAIESLNARFRRSIRARGHFPNEQAALKCLYLTVRSLDPTGRGQVRWMTRWKPALNAFAITFADRWPDGDNQ</sequence>
<evidence type="ECO:0000313" key="8">
    <source>
        <dbReference type="Proteomes" id="UP000029014"/>
    </source>
</evidence>
<dbReference type="eggNOG" id="COG3328">
    <property type="taxonomic scope" value="Bacteria"/>
</dbReference>
<evidence type="ECO:0000256" key="2">
    <source>
        <dbReference type="ARBA" id="ARBA00010961"/>
    </source>
</evidence>
<evidence type="ECO:0000313" key="7">
    <source>
        <dbReference type="EMBL" id="KFI72334.1"/>
    </source>
</evidence>
<keyword evidence="5 6" id="KW-0233">DNA recombination</keyword>
<dbReference type="PANTHER" id="PTHR33217:SF8">
    <property type="entry name" value="MUTATOR FAMILY TRANSPOSASE"/>
    <property type="match status" value="1"/>
</dbReference>
<dbReference type="PANTHER" id="PTHR33217">
    <property type="entry name" value="TRANSPOSASE FOR INSERTION SEQUENCE ELEMENT IS1081"/>
    <property type="match status" value="1"/>
</dbReference>
<dbReference type="GO" id="GO:0006313">
    <property type="term" value="P:DNA transposition"/>
    <property type="evidence" value="ECO:0007669"/>
    <property type="project" value="UniProtKB-UniRule"/>
</dbReference>
<name>A0A087BMT4_9BIFI</name>
<evidence type="ECO:0000256" key="1">
    <source>
        <dbReference type="ARBA" id="ARBA00002190"/>
    </source>
</evidence>
<dbReference type="GO" id="GO:0003677">
    <property type="term" value="F:DNA binding"/>
    <property type="evidence" value="ECO:0007669"/>
    <property type="project" value="UniProtKB-UniRule"/>
</dbReference>
<keyword evidence="6" id="KW-0814">Transposable element</keyword>
<comment type="function">
    <text evidence="1 6">Required for the transposition of the insertion element.</text>
</comment>
<organism evidence="7 8">
    <name type="scientific">Bifidobacterium minimum</name>
    <dbReference type="NCBI Taxonomy" id="1693"/>
    <lineage>
        <taxon>Bacteria</taxon>
        <taxon>Bacillati</taxon>
        <taxon>Actinomycetota</taxon>
        <taxon>Actinomycetes</taxon>
        <taxon>Bifidobacteriales</taxon>
        <taxon>Bifidobacteriaceae</taxon>
        <taxon>Bifidobacterium</taxon>
    </lineage>
</organism>
<keyword evidence="8" id="KW-1185">Reference proteome</keyword>
<keyword evidence="4 6" id="KW-0238">DNA-binding</keyword>
<comment type="caution">
    <text evidence="7">The sequence shown here is derived from an EMBL/GenBank/DDBJ whole genome shotgun (WGS) entry which is preliminary data.</text>
</comment>
<dbReference type="InterPro" id="IPR001207">
    <property type="entry name" value="Transposase_mutator"/>
</dbReference>
<dbReference type="PROSITE" id="PS01007">
    <property type="entry name" value="TRANSPOSASE_MUTATOR"/>
    <property type="match status" value="1"/>
</dbReference>
<comment type="similarity">
    <text evidence="2 6">Belongs to the transposase mutator family.</text>
</comment>
<proteinExistence type="inferred from homology"/>
<dbReference type="AlphaFoldDB" id="A0A087BMT4"/>
<protein>
    <recommendedName>
        <fullName evidence="6">Mutator family transposase</fullName>
    </recommendedName>
</protein>
<evidence type="ECO:0000256" key="3">
    <source>
        <dbReference type="ARBA" id="ARBA00022578"/>
    </source>
</evidence>
<accession>A0A087BMT4</accession>
<reference evidence="7 8" key="1">
    <citation type="submission" date="2014-03" db="EMBL/GenBank/DDBJ databases">
        <title>Genomics of Bifidobacteria.</title>
        <authorList>
            <person name="Ventura M."/>
            <person name="Milani C."/>
            <person name="Lugli G.A."/>
        </authorList>
    </citation>
    <scope>NUCLEOTIDE SEQUENCE [LARGE SCALE GENOMIC DNA]</scope>
    <source>
        <strain evidence="7 8">LMG 11592</strain>
    </source>
</reference>
<dbReference type="Pfam" id="PF00872">
    <property type="entry name" value="Transposase_mut"/>
    <property type="match status" value="1"/>
</dbReference>
<dbReference type="Proteomes" id="UP000029014">
    <property type="component" value="Unassembled WGS sequence"/>
</dbReference>
<dbReference type="GO" id="GO:0004803">
    <property type="term" value="F:transposase activity"/>
    <property type="evidence" value="ECO:0007669"/>
    <property type="project" value="UniProtKB-UniRule"/>
</dbReference>
<keyword evidence="3 6" id="KW-0815">Transposition</keyword>
<evidence type="ECO:0000256" key="6">
    <source>
        <dbReference type="RuleBase" id="RU365089"/>
    </source>
</evidence>
<evidence type="ECO:0000256" key="5">
    <source>
        <dbReference type="ARBA" id="ARBA00023172"/>
    </source>
</evidence>